<evidence type="ECO:0000256" key="1">
    <source>
        <dbReference type="SAM" id="Phobius"/>
    </source>
</evidence>
<organism evidence="2 3">
    <name type="scientific">Chryseosolibacter indicus</name>
    <dbReference type="NCBI Taxonomy" id="2782351"/>
    <lineage>
        <taxon>Bacteria</taxon>
        <taxon>Pseudomonadati</taxon>
        <taxon>Bacteroidota</taxon>
        <taxon>Cytophagia</taxon>
        <taxon>Cytophagales</taxon>
        <taxon>Chryseotaleaceae</taxon>
        <taxon>Chryseosolibacter</taxon>
    </lineage>
</organism>
<dbReference type="Pfam" id="PF09604">
    <property type="entry name" value="Potass_KdpF"/>
    <property type="match status" value="1"/>
</dbReference>
<comment type="caution">
    <text evidence="2">The sequence shown here is derived from an EMBL/GenBank/DDBJ whole genome shotgun (WGS) entry which is preliminary data.</text>
</comment>
<keyword evidence="1" id="KW-0812">Transmembrane</keyword>
<reference evidence="2 3" key="1">
    <citation type="submission" date="2021-05" db="EMBL/GenBank/DDBJ databases">
        <title>A Polyphasic approach of four new species of the genus Ohtaekwangia: Ohtaekwangia histidinii sp. nov., Ohtaekwangia cretensis sp. nov., Ohtaekwangia indiensis sp. nov., Ohtaekwangia reichenbachii sp. nov. from diverse environment.</title>
        <authorList>
            <person name="Octaviana S."/>
        </authorList>
    </citation>
    <scope>NUCLEOTIDE SEQUENCE [LARGE SCALE GENOMIC DNA]</scope>
    <source>
        <strain evidence="2 3">PWU20</strain>
    </source>
</reference>
<dbReference type="InterPro" id="IPR011726">
    <property type="entry name" value="KdpF"/>
</dbReference>
<sequence length="35" mass="4052">MTTSKKYSAMMLILFCLSVAVCCYLLYVLLKPEKF</sequence>
<keyword evidence="3" id="KW-1185">Reference proteome</keyword>
<evidence type="ECO:0000313" key="3">
    <source>
        <dbReference type="Proteomes" id="UP000772618"/>
    </source>
</evidence>
<protein>
    <submittedName>
        <fullName evidence="2">Potassium-transporting ATPase subunit F</fullName>
    </submittedName>
</protein>
<gene>
    <name evidence="2" type="ORF">KK060_24575</name>
</gene>
<accession>A0ABS5VYI9</accession>
<keyword evidence="1" id="KW-1133">Transmembrane helix</keyword>
<dbReference type="Proteomes" id="UP000772618">
    <property type="component" value="Unassembled WGS sequence"/>
</dbReference>
<evidence type="ECO:0000313" key="2">
    <source>
        <dbReference type="EMBL" id="MBT1706472.1"/>
    </source>
</evidence>
<keyword evidence="1" id="KW-0472">Membrane</keyword>
<proteinExistence type="predicted"/>
<name>A0ABS5VYI9_9BACT</name>
<dbReference type="EMBL" id="JAHESD010000119">
    <property type="protein sequence ID" value="MBT1706472.1"/>
    <property type="molecule type" value="Genomic_DNA"/>
</dbReference>
<feature type="transmembrane region" description="Helical" evidence="1">
    <location>
        <begin position="12"/>
        <end position="30"/>
    </location>
</feature>